<dbReference type="STRING" id="1077974.GOEFS_092_00860"/>
<sequence length="291" mass="30279">MTTYPLTGPLTVELDLTIGDVRIIASDRDDADVTIRPQLPGKASSTRAAEQTTATLTGNRLRIHSTRSWRTFTPFGSPDAVDIIIEIPSGTSITGSLGVGSIRSEGTLGSCVLDISHADLDAESTATLTVKSNSGSVTAGSVAGDATVTASYGAVRLREVAGTLAVKASYGDISLGTVRGALQIRGAYGAIDVDHALDSVGVKTAHGRTAIREVRRGAVTAESSYGAIEIGIHDGTAAWLDVNSDYGQFHNELTPSTTPGSDDDTVEVRAHTSFGNITVTRTRSNFTKEAS</sequence>
<feature type="domain" description="DUF4097" evidence="1">
    <location>
        <begin position="14"/>
        <end position="279"/>
    </location>
</feature>
<dbReference type="Proteomes" id="UP000035034">
    <property type="component" value="Unassembled WGS sequence"/>
</dbReference>
<name>H0R3L0_9ACTN</name>
<dbReference type="EMBL" id="BAEH01000092">
    <property type="protein sequence ID" value="GAB19661.1"/>
    <property type="molecule type" value="Genomic_DNA"/>
</dbReference>
<dbReference type="Pfam" id="PF13349">
    <property type="entry name" value="DUF4097"/>
    <property type="match status" value="1"/>
</dbReference>
<evidence type="ECO:0000313" key="2">
    <source>
        <dbReference type="EMBL" id="GAB19661.1"/>
    </source>
</evidence>
<protein>
    <recommendedName>
        <fullName evidence="1">DUF4097 domain-containing protein</fullName>
    </recommendedName>
</protein>
<comment type="caution">
    <text evidence="2">The sequence shown here is derived from an EMBL/GenBank/DDBJ whole genome shotgun (WGS) entry which is preliminary data.</text>
</comment>
<dbReference type="RefSeq" id="WP_007318996.1">
    <property type="nucleotide sequence ID" value="NZ_BAEH01000092.1"/>
</dbReference>
<proteinExistence type="predicted"/>
<reference evidence="2 3" key="1">
    <citation type="submission" date="2011-12" db="EMBL/GenBank/DDBJ databases">
        <title>Whole genome shotgun sequence of Gordonia effusa NBRC 100432.</title>
        <authorList>
            <person name="Yoshida I."/>
            <person name="Takarada H."/>
            <person name="Hosoyama A."/>
            <person name="Tsuchikane K."/>
            <person name="Katsumata H."/>
            <person name="Yamazaki S."/>
            <person name="Fujita N."/>
        </authorList>
    </citation>
    <scope>NUCLEOTIDE SEQUENCE [LARGE SCALE GENOMIC DNA]</scope>
    <source>
        <strain evidence="2 3">NBRC 100432</strain>
    </source>
</reference>
<evidence type="ECO:0000259" key="1">
    <source>
        <dbReference type="Pfam" id="PF13349"/>
    </source>
</evidence>
<dbReference type="AlphaFoldDB" id="H0R3L0"/>
<gene>
    <name evidence="2" type="ORF">GOEFS_092_00860</name>
</gene>
<evidence type="ECO:0000313" key="3">
    <source>
        <dbReference type="Proteomes" id="UP000035034"/>
    </source>
</evidence>
<organism evidence="2 3">
    <name type="scientific">Gordonia effusa NBRC 100432</name>
    <dbReference type="NCBI Taxonomy" id="1077974"/>
    <lineage>
        <taxon>Bacteria</taxon>
        <taxon>Bacillati</taxon>
        <taxon>Actinomycetota</taxon>
        <taxon>Actinomycetes</taxon>
        <taxon>Mycobacteriales</taxon>
        <taxon>Gordoniaceae</taxon>
        <taxon>Gordonia</taxon>
    </lineage>
</organism>
<dbReference type="InterPro" id="IPR025164">
    <property type="entry name" value="Toastrack_DUF4097"/>
</dbReference>
<keyword evidence="3" id="KW-1185">Reference proteome</keyword>
<dbReference type="OrthoDB" id="3252095at2"/>
<accession>H0R3L0</accession>
<dbReference type="eggNOG" id="COG3595">
    <property type="taxonomic scope" value="Bacteria"/>
</dbReference>